<accession>A0A6N2K7Y2</accession>
<dbReference type="AlphaFoldDB" id="A0A6N2K7Y2"/>
<dbReference type="EMBL" id="CAADRP010000147">
    <property type="protein sequence ID" value="VFU23968.1"/>
    <property type="molecule type" value="Genomic_DNA"/>
</dbReference>
<name>A0A6N2K7Y2_SALVM</name>
<dbReference type="PANTHER" id="PTHR37235">
    <property type="entry name" value="ZINC METALLOPROTEINASE AUREOLYSIN"/>
    <property type="match status" value="1"/>
</dbReference>
<evidence type="ECO:0000313" key="1">
    <source>
        <dbReference type="EMBL" id="VFU23968.1"/>
    </source>
</evidence>
<organism evidence="1">
    <name type="scientific">Salix viminalis</name>
    <name type="common">Common osier</name>
    <name type="synonym">Basket willow</name>
    <dbReference type="NCBI Taxonomy" id="40686"/>
    <lineage>
        <taxon>Eukaryota</taxon>
        <taxon>Viridiplantae</taxon>
        <taxon>Streptophyta</taxon>
        <taxon>Embryophyta</taxon>
        <taxon>Tracheophyta</taxon>
        <taxon>Spermatophyta</taxon>
        <taxon>Magnoliopsida</taxon>
        <taxon>eudicotyledons</taxon>
        <taxon>Gunneridae</taxon>
        <taxon>Pentapetalae</taxon>
        <taxon>rosids</taxon>
        <taxon>fabids</taxon>
        <taxon>Malpighiales</taxon>
        <taxon>Salicaceae</taxon>
        <taxon>Saliceae</taxon>
        <taxon>Salix</taxon>
    </lineage>
</organism>
<gene>
    <name evidence="1" type="ORF">SVIM_LOCUS41025</name>
</gene>
<dbReference type="PANTHER" id="PTHR37235:SF2">
    <property type="entry name" value="OS05G0371500 PROTEIN"/>
    <property type="match status" value="1"/>
</dbReference>
<proteinExistence type="predicted"/>
<protein>
    <submittedName>
        <fullName evidence="1">Uncharacterized protein</fullName>
    </submittedName>
</protein>
<sequence>MVVKILQPPPPPPPPLGLVEYKSFAETIRQSNAIVRTTVDNWRKNSNLEMRSCVSAGTLGYSNFINLASARHLPLFFRFDDH</sequence>
<reference evidence="1" key="1">
    <citation type="submission" date="2019-03" db="EMBL/GenBank/DDBJ databases">
        <authorList>
            <person name="Mank J."/>
            <person name="Almeida P."/>
        </authorList>
    </citation>
    <scope>NUCLEOTIDE SEQUENCE</scope>
    <source>
        <strain evidence="1">78183</strain>
    </source>
</reference>